<name>A0ABS9CFT5_9BACT</name>
<gene>
    <name evidence="5" type="ORF">I6E12_07455</name>
</gene>
<protein>
    <submittedName>
        <fullName evidence="5">Helix-turn-helix domain-containing protein</fullName>
    </submittedName>
</protein>
<keyword evidence="2" id="KW-0238">DNA-binding</keyword>
<dbReference type="InterPro" id="IPR009057">
    <property type="entry name" value="Homeodomain-like_sf"/>
</dbReference>
<dbReference type="Pfam" id="PF02311">
    <property type="entry name" value="AraC_binding"/>
    <property type="match status" value="1"/>
</dbReference>
<evidence type="ECO:0000313" key="6">
    <source>
        <dbReference type="Proteomes" id="UP001200470"/>
    </source>
</evidence>
<reference evidence="5 6" key="1">
    <citation type="submission" date="2020-12" db="EMBL/GenBank/DDBJ databases">
        <title>Whole genome sequences of gut porcine anaerobes.</title>
        <authorList>
            <person name="Kubasova T."/>
            <person name="Jahodarova E."/>
            <person name="Rychlik I."/>
        </authorList>
    </citation>
    <scope>NUCLEOTIDE SEQUENCE [LARGE SCALE GENOMIC DNA]</scope>
    <source>
        <strain evidence="5 6">An925</strain>
    </source>
</reference>
<dbReference type="PROSITE" id="PS01124">
    <property type="entry name" value="HTH_ARAC_FAMILY_2"/>
    <property type="match status" value="1"/>
</dbReference>
<dbReference type="EMBL" id="JADYTN010000014">
    <property type="protein sequence ID" value="MCF2563947.1"/>
    <property type="molecule type" value="Genomic_DNA"/>
</dbReference>
<keyword evidence="6" id="KW-1185">Reference proteome</keyword>
<dbReference type="Gene3D" id="1.10.10.60">
    <property type="entry name" value="Homeodomain-like"/>
    <property type="match status" value="1"/>
</dbReference>
<evidence type="ECO:0000256" key="3">
    <source>
        <dbReference type="ARBA" id="ARBA00023163"/>
    </source>
</evidence>
<dbReference type="SUPFAM" id="SSF51215">
    <property type="entry name" value="Regulatory protein AraC"/>
    <property type="match status" value="1"/>
</dbReference>
<evidence type="ECO:0000259" key="4">
    <source>
        <dbReference type="PROSITE" id="PS01124"/>
    </source>
</evidence>
<dbReference type="InterPro" id="IPR037923">
    <property type="entry name" value="HTH-like"/>
</dbReference>
<comment type="caution">
    <text evidence="5">The sequence shown here is derived from an EMBL/GenBank/DDBJ whole genome shotgun (WGS) entry which is preliminary data.</text>
</comment>
<dbReference type="Pfam" id="PF12833">
    <property type="entry name" value="HTH_18"/>
    <property type="match status" value="1"/>
</dbReference>
<evidence type="ECO:0000313" key="5">
    <source>
        <dbReference type="EMBL" id="MCF2563947.1"/>
    </source>
</evidence>
<dbReference type="PANTHER" id="PTHR43280">
    <property type="entry name" value="ARAC-FAMILY TRANSCRIPTIONAL REGULATOR"/>
    <property type="match status" value="1"/>
</dbReference>
<dbReference type="InterPro" id="IPR020449">
    <property type="entry name" value="Tscrpt_reg_AraC-type_HTH"/>
</dbReference>
<keyword evidence="3" id="KW-0804">Transcription</keyword>
<dbReference type="InterPro" id="IPR018060">
    <property type="entry name" value="HTH_AraC"/>
</dbReference>
<dbReference type="InterPro" id="IPR003313">
    <property type="entry name" value="AraC-bd"/>
</dbReference>
<dbReference type="PRINTS" id="PR00032">
    <property type="entry name" value="HTHARAC"/>
</dbReference>
<feature type="domain" description="HTH araC/xylS-type" evidence="4">
    <location>
        <begin position="197"/>
        <end position="295"/>
    </location>
</feature>
<dbReference type="RefSeq" id="WP_301638137.1">
    <property type="nucleotide sequence ID" value="NZ_JADYTN010000014.1"/>
</dbReference>
<keyword evidence="1" id="KW-0805">Transcription regulation</keyword>
<organism evidence="5 6">
    <name type="scientific">Xylanibacter brevis</name>
    <dbReference type="NCBI Taxonomy" id="83231"/>
    <lineage>
        <taxon>Bacteria</taxon>
        <taxon>Pseudomonadati</taxon>
        <taxon>Bacteroidota</taxon>
        <taxon>Bacteroidia</taxon>
        <taxon>Bacteroidales</taxon>
        <taxon>Prevotellaceae</taxon>
        <taxon>Xylanibacter</taxon>
    </lineage>
</organism>
<evidence type="ECO:0000256" key="2">
    <source>
        <dbReference type="ARBA" id="ARBA00023125"/>
    </source>
</evidence>
<dbReference type="PANTHER" id="PTHR43280:SF32">
    <property type="entry name" value="TRANSCRIPTIONAL REGULATORY PROTEIN"/>
    <property type="match status" value="1"/>
</dbReference>
<proteinExistence type="predicted"/>
<dbReference type="SUPFAM" id="SSF46689">
    <property type="entry name" value="Homeodomain-like"/>
    <property type="match status" value="1"/>
</dbReference>
<sequence length="297" mass="34609">MSEINLSHIYQTVCNAPGGNGFRVEHMPELFATSDIDDCMAHVHSFYEILWFQDGEGIHTVDFVDYKVVPGTIFFLSPGQIHHFDCKDNYRGVAIKMCTDLIKVSNSSTNISRLFLEYNAFHTYEGTPYYIIDEPTSKLLQPLIHEMELEAERNGELGNIDILKSLLTIFLAKIERYGKHEAEQTVDYRKPSHLLFIRFRQLVEQEYRQLHTVQEYANRLNVSVRSLSNSVNECSGKSPLIFINNRIILEAKRLVLYSDLMIKEIAYMLGYDDPSYFVKHFKRHTGYLPSEFREMER</sequence>
<dbReference type="Gene3D" id="2.60.120.10">
    <property type="entry name" value="Jelly Rolls"/>
    <property type="match status" value="1"/>
</dbReference>
<accession>A0ABS9CFT5</accession>
<dbReference type="SMART" id="SM00342">
    <property type="entry name" value="HTH_ARAC"/>
    <property type="match status" value="1"/>
</dbReference>
<dbReference type="InterPro" id="IPR014710">
    <property type="entry name" value="RmlC-like_jellyroll"/>
</dbReference>
<dbReference type="Proteomes" id="UP001200470">
    <property type="component" value="Unassembled WGS sequence"/>
</dbReference>
<evidence type="ECO:0000256" key="1">
    <source>
        <dbReference type="ARBA" id="ARBA00023015"/>
    </source>
</evidence>